<accession>A0AAQ3SWG5</accession>
<protein>
    <submittedName>
        <fullName evidence="1">Uncharacterized protein</fullName>
    </submittedName>
</protein>
<reference evidence="1 2" key="1">
    <citation type="submission" date="2024-02" db="EMBL/GenBank/DDBJ databases">
        <title>High-quality chromosome-scale genome assembly of Pensacola bahiagrass (Paspalum notatum Flugge var. saurae).</title>
        <authorList>
            <person name="Vega J.M."/>
            <person name="Podio M."/>
            <person name="Orjuela J."/>
            <person name="Siena L.A."/>
            <person name="Pessino S.C."/>
            <person name="Combes M.C."/>
            <person name="Mariac C."/>
            <person name="Albertini E."/>
            <person name="Pupilli F."/>
            <person name="Ortiz J.P.A."/>
            <person name="Leblanc O."/>
        </authorList>
    </citation>
    <scope>NUCLEOTIDE SEQUENCE [LARGE SCALE GENOMIC DNA]</scope>
    <source>
        <strain evidence="1">R1</strain>
        <tissue evidence="1">Leaf</tissue>
    </source>
</reference>
<sequence length="70" mass="7520">MAMLQCRPNWAYLNELGWVGGLQIFIEVAQANTDPQHSLRRGLHGIFPKSLAGTLDAAAAASTAAGLLQW</sequence>
<keyword evidence="2" id="KW-1185">Reference proteome</keyword>
<dbReference type="AlphaFoldDB" id="A0AAQ3SWG5"/>
<proteinExistence type="predicted"/>
<organism evidence="1 2">
    <name type="scientific">Paspalum notatum var. saurae</name>
    <dbReference type="NCBI Taxonomy" id="547442"/>
    <lineage>
        <taxon>Eukaryota</taxon>
        <taxon>Viridiplantae</taxon>
        <taxon>Streptophyta</taxon>
        <taxon>Embryophyta</taxon>
        <taxon>Tracheophyta</taxon>
        <taxon>Spermatophyta</taxon>
        <taxon>Magnoliopsida</taxon>
        <taxon>Liliopsida</taxon>
        <taxon>Poales</taxon>
        <taxon>Poaceae</taxon>
        <taxon>PACMAD clade</taxon>
        <taxon>Panicoideae</taxon>
        <taxon>Andropogonodae</taxon>
        <taxon>Paspaleae</taxon>
        <taxon>Paspalinae</taxon>
        <taxon>Paspalum</taxon>
    </lineage>
</organism>
<evidence type="ECO:0000313" key="2">
    <source>
        <dbReference type="Proteomes" id="UP001341281"/>
    </source>
</evidence>
<dbReference type="EMBL" id="CP144746">
    <property type="protein sequence ID" value="WVZ61322.1"/>
    <property type="molecule type" value="Genomic_DNA"/>
</dbReference>
<gene>
    <name evidence="1" type="ORF">U9M48_011220</name>
</gene>
<name>A0AAQ3SWG5_PASNO</name>
<dbReference type="Proteomes" id="UP001341281">
    <property type="component" value="Chromosome 02"/>
</dbReference>
<evidence type="ECO:0000313" key="1">
    <source>
        <dbReference type="EMBL" id="WVZ61322.1"/>
    </source>
</evidence>